<evidence type="ECO:0000256" key="2">
    <source>
        <dbReference type="ARBA" id="ARBA00022670"/>
    </source>
</evidence>
<dbReference type="STRING" id="1437603.GCA_000771525_01699"/>
<evidence type="ECO:0000256" key="1">
    <source>
        <dbReference type="ARBA" id="ARBA00001913"/>
    </source>
</evidence>
<dbReference type="InterPro" id="IPR015366">
    <property type="entry name" value="S53_propep"/>
</dbReference>
<dbReference type="CDD" id="cd04056">
    <property type="entry name" value="Peptidases_S53"/>
    <property type="match status" value="1"/>
</dbReference>
<dbReference type="SUPFAM" id="SSF54897">
    <property type="entry name" value="Protease propeptides/inhibitors"/>
    <property type="match status" value="1"/>
</dbReference>
<evidence type="ECO:0000256" key="7">
    <source>
        <dbReference type="ARBA" id="ARBA00023145"/>
    </source>
</evidence>
<dbReference type="EC" id="3.4.21.100" evidence="11"/>
<dbReference type="GO" id="GO:0004252">
    <property type="term" value="F:serine-type endopeptidase activity"/>
    <property type="evidence" value="ECO:0007669"/>
    <property type="project" value="InterPro"/>
</dbReference>
<dbReference type="Gene3D" id="3.40.50.200">
    <property type="entry name" value="Peptidase S8/S53 domain"/>
    <property type="match status" value="1"/>
</dbReference>
<keyword evidence="12" id="KW-1185">Reference proteome</keyword>
<feature type="non-terminal residue" evidence="11">
    <location>
        <position position="1"/>
    </location>
</feature>
<sequence length="532" mass="55618">TVSRGATSAIVLLKPSATDAERRDVTGWLRSQGIHVDRDRASIHAMSVSGPRAALAHAFDTTFVRQRVSGRTAVVPARALSVPSGLNAVQSVAGLVDTDAAVPTTVAAPQTSDDCAAYWGQKLSADWPASVKVDHRSNALCGYGPQRLRAIHELPQDATGQGATIAIVAAFDDDSVEANTNTYSAASKMQGFRPGQYTHHAPQDPDTSRCGGPSAWTTEQHLDVQAAHAIAPDANIEYWGAGSCSTQSLYSRILDAAEAPSAPDVISLSFGADEDLDTAADRTLLNRVLVEAASRGISVFASTGNDGDNSLAGDHAEGPGVNSPASSPYVTAVGGTSTGLDADDHIAVEAGWETQTRFAHNGAIIPPGFIYGAGGGESKYYPRPSWQRSLSASGTGRLMPDVSSLADPNTGFTIYSPVDGKPSYEAHGGTSLATPMVASTVAVAKARSHRRIGLASPAFYALAGTPALRDVTPASAATWYRRSKDTGQLWLETLYLWDTKPQTLQSGAGWDEVTGLGVPTGSAFLERFGAQR</sequence>
<name>A0A087BSS6_9BIFI</name>
<dbReference type="SUPFAM" id="SSF52743">
    <property type="entry name" value="Subtilisin-like"/>
    <property type="match status" value="1"/>
</dbReference>
<comment type="similarity">
    <text evidence="8">Belongs to the peptidase S8 family.</text>
</comment>
<dbReference type="GO" id="GO:0006508">
    <property type="term" value="P:proteolysis"/>
    <property type="evidence" value="ECO:0007669"/>
    <property type="project" value="UniProtKB-KW"/>
</dbReference>
<keyword evidence="5" id="KW-0720">Serine protease</keyword>
<evidence type="ECO:0000256" key="9">
    <source>
        <dbReference type="SAM" id="MobiDB-lite"/>
    </source>
</evidence>
<dbReference type="InterPro" id="IPR050819">
    <property type="entry name" value="Tripeptidyl-peptidase_I"/>
</dbReference>
<evidence type="ECO:0000256" key="5">
    <source>
        <dbReference type="ARBA" id="ARBA00022825"/>
    </source>
</evidence>
<dbReference type="InterPro" id="IPR000209">
    <property type="entry name" value="Peptidase_S8/S53_dom"/>
</dbReference>
<evidence type="ECO:0000313" key="11">
    <source>
        <dbReference type="EMBL" id="KFI74076.1"/>
    </source>
</evidence>
<dbReference type="Pfam" id="PF09286">
    <property type="entry name" value="Pro-kuma_activ"/>
    <property type="match status" value="1"/>
</dbReference>
<dbReference type="eggNOG" id="COG4934">
    <property type="taxonomic scope" value="Bacteria"/>
</dbReference>
<dbReference type="PANTHER" id="PTHR14218">
    <property type="entry name" value="PROTEASE S8 TRIPEPTIDYL PEPTIDASE I CLN2"/>
    <property type="match status" value="1"/>
</dbReference>
<keyword evidence="2" id="KW-0645">Protease</keyword>
<proteinExistence type="inferred from homology"/>
<dbReference type="GO" id="GO:0046872">
    <property type="term" value="F:metal ion binding"/>
    <property type="evidence" value="ECO:0007669"/>
    <property type="project" value="UniProtKB-KW"/>
</dbReference>
<dbReference type="PROSITE" id="PS51695">
    <property type="entry name" value="SEDOLISIN"/>
    <property type="match status" value="1"/>
</dbReference>
<keyword evidence="4 11" id="KW-0378">Hydrolase</keyword>
<dbReference type="Pfam" id="PF00082">
    <property type="entry name" value="Peptidase_S8"/>
    <property type="match status" value="1"/>
</dbReference>
<dbReference type="RefSeq" id="WP_034885472.1">
    <property type="nucleotide sequence ID" value="NZ_JGZE01000029.1"/>
</dbReference>
<comment type="caution">
    <text evidence="8">Lacks conserved residue(s) required for the propagation of feature annotation.</text>
</comment>
<dbReference type="OrthoDB" id="3480681at2"/>
<keyword evidence="7" id="KW-0865">Zymogen</keyword>
<dbReference type="AlphaFoldDB" id="A0A087BSS6"/>
<keyword evidence="6" id="KW-0106">Calcium</keyword>
<dbReference type="PANTHER" id="PTHR14218:SF15">
    <property type="entry name" value="TRIPEPTIDYL-PEPTIDASE 1"/>
    <property type="match status" value="1"/>
</dbReference>
<evidence type="ECO:0000256" key="3">
    <source>
        <dbReference type="ARBA" id="ARBA00022723"/>
    </source>
</evidence>
<evidence type="ECO:0000256" key="6">
    <source>
        <dbReference type="ARBA" id="ARBA00022837"/>
    </source>
</evidence>
<feature type="region of interest" description="Disordered" evidence="9">
    <location>
        <begin position="303"/>
        <end position="334"/>
    </location>
</feature>
<dbReference type="GO" id="GO:0008240">
    <property type="term" value="F:tripeptidyl-peptidase activity"/>
    <property type="evidence" value="ECO:0007669"/>
    <property type="project" value="TreeGrafter"/>
</dbReference>
<keyword evidence="3" id="KW-0479">Metal-binding</keyword>
<dbReference type="InterPro" id="IPR030400">
    <property type="entry name" value="Sedolisin_dom"/>
</dbReference>
<protein>
    <submittedName>
        <fullName evidence="11">Peptidase</fullName>
        <ecNumber evidence="11">3.4.21.100</ecNumber>
    </submittedName>
</protein>
<evidence type="ECO:0000256" key="8">
    <source>
        <dbReference type="PROSITE-ProRule" id="PRU01240"/>
    </source>
</evidence>
<organism evidence="11 12">
    <name type="scientific">Bifidobacterium mongoliense DSM 21395</name>
    <dbReference type="NCBI Taxonomy" id="1437603"/>
    <lineage>
        <taxon>Bacteria</taxon>
        <taxon>Bacillati</taxon>
        <taxon>Actinomycetota</taxon>
        <taxon>Actinomycetes</taxon>
        <taxon>Bifidobacteriales</taxon>
        <taxon>Bifidobacteriaceae</taxon>
        <taxon>Bifidobacterium</taxon>
    </lineage>
</organism>
<dbReference type="EMBL" id="JGZE01000029">
    <property type="protein sequence ID" value="KFI74076.1"/>
    <property type="molecule type" value="Genomic_DNA"/>
</dbReference>
<comment type="caution">
    <text evidence="11">The sequence shown here is derived from an EMBL/GenBank/DDBJ whole genome shotgun (WGS) entry which is preliminary data.</text>
</comment>
<feature type="compositionally biased region" description="Polar residues" evidence="9">
    <location>
        <begin position="323"/>
        <end position="334"/>
    </location>
</feature>
<dbReference type="Proteomes" id="UP000029082">
    <property type="component" value="Unassembled WGS sequence"/>
</dbReference>
<reference evidence="11 12" key="1">
    <citation type="submission" date="2014-03" db="EMBL/GenBank/DDBJ databases">
        <title>Genomics of Bifidobacteria.</title>
        <authorList>
            <person name="Ventura M."/>
            <person name="Milani C."/>
            <person name="Lugli G.A."/>
        </authorList>
    </citation>
    <scope>NUCLEOTIDE SEQUENCE [LARGE SCALE GENOMIC DNA]</scope>
    <source>
        <strain evidence="11 12">DSM 21395</strain>
    </source>
</reference>
<evidence type="ECO:0000256" key="4">
    <source>
        <dbReference type="ARBA" id="ARBA00022801"/>
    </source>
</evidence>
<dbReference type="InterPro" id="IPR036852">
    <property type="entry name" value="Peptidase_S8/S53_dom_sf"/>
</dbReference>
<dbReference type="PROSITE" id="PS51892">
    <property type="entry name" value="SUBTILASE"/>
    <property type="match status" value="1"/>
</dbReference>
<evidence type="ECO:0000259" key="10">
    <source>
        <dbReference type="PROSITE" id="PS51695"/>
    </source>
</evidence>
<accession>A0A087BSS6</accession>
<evidence type="ECO:0000313" key="12">
    <source>
        <dbReference type="Proteomes" id="UP000029082"/>
    </source>
</evidence>
<comment type="cofactor">
    <cofactor evidence="1">
        <name>Ca(2+)</name>
        <dbReference type="ChEBI" id="CHEBI:29108"/>
    </cofactor>
</comment>
<gene>
    <name evidence="11" type="ORF">BMON_1696</name>
</gene>
<dbReference type="SMART" id="SM00944">
    <property type="entry name" value="Pro-kuma_activ"/>
    <property type="match status" value="1"/>
</dbReference>
<feature type="domain" description="Peptidase S53" evidence="10">
    <location>
        <begin position="142"/>
        <end position="531"/>
    </location>
</feature>